<dbReference type="GO" id="GO:0004385">
    <property type="term" value="F:GMP kinase activity"/>
    <property type="evidence" value="ECO:0007669"/>
    <property type="project" value="TreeGrafter"/>
</dbReference>
<sequence>QALAAGKTVILEIDVQGARQAKDVYPDAIAVFILPPNQSRLAERIDGRGREDSETAGKRLEQAESEIAQAKKFYDYMVVNDDLNQAVEEVINIINKGIGDK</sequence>
<name>X1M8K2_9ZZZZ</name>
<feature type="non-terminal residue" evidence="5">
    <location>
        <position position="1"/>
    </location>
</feature>
<dbReference type="PROSITE" id="PS50052">
    <property type="entry name" value="GUANYLATE_KINASE_2"/>
    <property type="match status" value="1"/>
</dbReference>
<keyword evidence="2" id="KW-0808">Transferase</keyword>
<reference evidence="5" key="1">
    <citation type="journal article" date="2014" name="Front. Microbiol.">
        <title>High frequency of phylogenetically diverse reductive dehalogenase-homologous genes in deep subseafloor sedimentary metagenomes.</title>
        <authorList>
            <person name="Kawai M."/>
            <person name="Futagami T."/>
            <person name="Toyoda A."/>
            <person name="Takaki Y."/>
            <person name="Nishi S."/>
            <person name="Hori S."/>
            <person name="Arai W."/>
            <person name="Tsubouchi T."/>
            <person name="Morono Y."/>
            <person name="Uchiyama I."/>
            <person name="Ito T."/>
            <person name="Fujiyama A."/>
            <person name="Inagaki F."/>
            <person name="Takami H."/>
        </authorList>
    </citation>
    <scope>NUCLEOTIDE SEQUENCE</scope>
    <source>
        <strain evidence="5">Expedition CK06-06</strain>
    </source>
</reference>
<keyword evidence="3" id="KW-0418">Kinase</keyword>
<gene>
    <name evidence="5" type="ORF">S06H3_12912</name>
</gene>
<dbReference type="AlphaFoldDB" id="X1M8K2"/>
<evidence type="ECO:0000256" key="2">
    <source>
        <dbReference type="ARBA" id="ARBA00022679"/>
    </source>
</evidence>
<proteinExistence type="inferred from homology"/>
<dbReference type="PANTHER" id="PTHR23117">
    <property type="entry name" value="GUANYLATE KINASE-RELATED"/>
    <property type="match status" value="1"/>
</dbReference>
<evidence type="ECO:0000259" key="4">
    <source>
        <dbReference type="PROSITE" id="PS50052"/>
    </source>
</evidence>
<evidence type="ECO:0000256" key="1">
    <source>
        <dbReference type="ARBA" id="ARBA00005790"/>
    </source>
</evidence>
<dbReference type="InterPro" id="IPR008144">
    <property type="entry name" value="Guanylate_kin-like_dom"/>
</dbReference>
<comment type="similarity">
    <text evidence="1">Belongs to the guanylate kinase family.</text>
</comment>
<dbReference type="EMBL" id="BARV01006306">
    <property type="protein sequence ID" value="GAI11010.1"/>
    <property type="molecule type" value="Genomic_DNA"/>
</dbReference>
<dbReference type="SUPFAM" id="SSF52540">
    <property type="entry name" value="P-loop containing nucleoside triphosphate hydrolases"/>
    <property type="match status" value="1"/>
</dbReference>
<dbReference type="InterPro" id="IPR027417">
    <property type="entry name" value="P-loop_NTPase"/>
</dbReference>
<dbReference type="InterPro" id="IPR008145">
    <property type="entry name" value="GK/Ca_channel_bsu"/>
</dbReference>
<dbReference type="Gene3D" id="3.40.50.300">
    <property type="entry name" value="P-loop containing nucleotide triphosphate hydrolases"/>
    <property type="match status" value="1"/>
</dbReference>
<accession>X1M8K2</accession>
<feature type="domain" description="Guanylate kinase-like" evidence="4">
    <location>
        <begin position="1"/>
        <end position="95"/>
    </location>
</feature>
<protein>
    <recommendedName>
        <fullName evidence="4">Guanylate kinase-like domain-containing protein</fullName>
    </recommendedName>
</protein>
<dbReference type="Pfam" id="PF00625">
    <property type="entry name" value="Guanylate_kin"/>
    <property type="match status" value="1"/>
</dbReference>
<dbReference type="GO" id="GO:0005829">
    <property type="term" value="C:cytosol"/>
    <property type="evidence" value="ECO:0007669"/>
    <property type="project" value="TreeGrafter"/>
</dbReference>
<comment type="caution">
    <text evidence="5">The sequence shown here is derived from an EMBL/GenBank/DDBJ whole genome shotgun (WGS) entry which is preliminary data.</text>
</comment>
<dbReference type="PANTHER" id="PTHR23117:SF13">
    <property type="entry name" value="GUANYLATE KINASE"/>
    <property type="match status" value="1"/>
</dbReference>
<organism evidence="5">
    <name type="scientific">marine sediment metagenome</name>
    <dbReference type="NCBI Taxonomy" id="412755"/>
    <lineage>
        <taxon>unclassified sequences</taxon>
        <taxon>metagenomes</taxon>
        <taxon>ecological metagenomes</taxon>
    </lineage>
</organism>
<evidence type="ECO:0000313" key="5">
    <source>
        <dbReference type="EMBL" id="GAI11010.1"/>
    </source>
</evidence>
<evidence type="ECO:0000256" key="3">
    <source>
        <dbReference type="ARBA" id="ARBA00022777"/>
    </source>
</evidence>